<comment type="similarity">
    <text evidence="1">Belongs to the histone H3 family.</text>
</comment>
<dbReference type="SMART" id="SM00428">
    <property type="entry name" value="H3"/>
    <property type="match status" value="1"/>
</dbReference>
<keyword evidence="2" id="KW-0007">Acetylation</keyword>
<protein>
    <recommendedName>
        <fullName evidence="4">Core Histone H2A/H2B/H3 domain-containing protein</fullName>
    </recommendedName>
</protein>
<dbReference type="Proteomes" id="UP001374535">
    <property type="component" value="Chromosome 5"/>
</dbReference>
<organism evidence="5 6">
    <name type="scientific">Vigna mungo</name>
    <name type="common">Black gram</name>
    <name type="synonym">Phaseolus mungo</name>
    <dbReference type="NCBI Taxonomy" id="3915"/>
    <lineage>
        <taxon>Eukaryota</taxon>
        <taxon>Viridiplantae</taxon>
        <taxon>Streptophyta</taxon>
        <taxon>Embryophyta</taxon>
        <taxon>Tracheophyta</taxon>
        <taxon>Spermatophyta</taxon>
        <taxon>Magnoliopsida</taxon>
        <taxon>eudicotyledons</taxon>
        <taxon>Gunneridae</taxon>
        <taxon>Pentapetalae</taxon>
        <taxon>rosids</taxon>
        <taxon>fabids</taxon>
        <taxon>Fabales</taxon>
        <taxon>Fabaceae</taxon>
        <taxon>Papilionoideae</taxon>
        <taxon>50 kb inversion clade</taxon>
        <taxon>NPAAA clade</taxon>
        <taxon>indigoferoid/millettioid clade</taxon>
        <taxon>Phaseoleae</taxon>
        <taxon>Vigna</taxon>
    </lineage>
</organism>
<dbReference type="AlphaFoldDB" id="A0AAQ3S2A5"/>
<proteinExistence type="inferred from homology"/>
<feature type="region of interest" description="Disordered" evidence="3">
    <location>
        <begin position="46"/>
        <end position="97"/>
    </location>
</feature>
<gene>
    <name evidence="5" type="ORF">V8G54_017701</name>
</gene>
<feature type="compositionally biased region" description="Polar residues" evidence="3">
    <location>
        <begin position="52"/>
        <end position="73"/>
    </location>
</feature>
<dbReference type="GO" id="GO:0030527">
    <property type="term" value="F:structural constituent of chromatin"/>
    <property type="evidence" value="ECO:0007669"/>
    <property type="project" value="InterPro"/>
</dbReference>
<dbReference type="GO" id="GO:0046982">
    <property type="term" value="F:protein heterodimerization activity"/>
    <property type="evidence" value="ECO:0007669"/>
    <property type="project" value="InterPro"/>
</dbReference>
<dbReference type="CDD" id="cd22911">
    <property type="entry name" value="HFD_H3"/>
    <property type="match status" value="1"/>
</dbReference>
<dbReference type="EMBL" id="CP144696">
    <property type="protein sequence ID" value="WVZ13171.1"/>
    <property type="molecule type" value="Genomic_DNA"/>
</dbReference>
<dbReference type="Pfam" id="PF00125">
    <property type="entry name" value="Histone"/>
    <property type="match status" value="1"/>
</dbReference>
<dbReference type="PRINTS" id="PR00622">
    <property type="entry name" value="HISTONEH3"/>
</dbReference>
<evidence type="ECO:0000313" key="5">
    <source>
        <dbReference type="EMBL" id="WVZ13171.1"/>
    </source>
</evidence>
<keyword evidence="6" id="KW-1185">Reference proteome</keyword>
<feature type="compositionally biased region" description="Low complexity" evidence="3">
    <location>
        <begin position="74"/>
        <end position="85"/>
    </location>
</feature>
<evidence type="ECO:0000256" key="2">
    <source>
        <dbReference type="ARBA" id="ARBA00022990"/>
    </source>
</evidence>
<dbReference type="InterPro" id="IPR009072">
    <property type="entry name" value="Histone-fold"/>
</dbReference>
<feature type="domain" description="Core Histone H2A/H2B/H3" evidence="4">
    <location>
        <begin position="96"/>
        <end position="174"/>
    </location>
</feature>
<accession>A0AAQ3S2A5</accession>
<evidence type="ECO:0000256" key="3">
    <source>
        <dbReference type="SAM" id="MobiDB-lite"/>
    </source>
</evidence>
<evidence type="ECO:0000259" key="4">
    <source>
        <dbReference type="Pfam" id="PF00125"/>
    </source>
</evidence>
<dbReference type="PANTHER" id="PTHR11426">
    <property type="entry name" value="HISTONE H3"/>
    <property type="match status" value="1"/>
</dbReference>
<dbReference type="Gene3D" id="1.10.20.10">
    <property type="entry name" value="Histone, subunit A"/>
    <property type="match status" value="1"/>
</dbReference>
<dbReference type="SUPFAM" id="SSF47113">
    <property type="entry name" value="Histone-fold"/>
    <property type="match status" value="1"/>
</dbReference>
<sequence>MARVKHIPASRKVGMSENERLTFVFFFFTSQNQTLIFSSLFNSKGKGKAKRASTSTPRVPSQQSPVTGSNTSFQQQEEPQAAAPQTQRKRKKHSKPGTVALHDIRRFQKSCELLIPAAPFIRCVKQITHQFSTEVTRWTPEAVVALQEAAEECLVHLFEDGMLCAIHARRITLSKFI</sequence>
<name>A0AAQ3S2A5_VIGMU</name>
<dbReference type="GO" id="GO:0003677">
    <property type="term" value="F:DNA binding"/>
    <property type="evidence" value="ECO:0007669"/>
    <property type="project" value="InterPro"/>
</dbReference>
<dbReference type="InterPro" id="IPR000164">
    <property type="entry name" value="Histone_H3/CENP-A"/>
</dbReference>
<reference evidence="5 6" key="1">
    <citation type="journal article" date="2023" name="Life. Sci Alliance">
        <title>Evolutionary insights into 3D genome organization and epigenetic landscape of Vigna mungo.</title>
        <authorList>
            <person name="Junaid A."/>
            <person name="Singh B."/>
            <person name="Bhatia S."/>
        </authorList>
    </citation>
    <scope>NUCLEOTIDE SEQUENCE [LARGE SCALE GENOMIC DNA]</scope>
    <source>
        <strain evidence="5">Urdbean</strain>
    </source>
</reference>
<dbReference type="GO" id="GO:0000786">
    <property type="term" value="C:nucleosome"/>
    <property type="evidence" value="ECO:0007669"/>
    <property type="project" value="InterPro"/>
</dbReference>
<dbReference type="InterPro" id="IPR007125">
    <property type="entry name" value="H2A/H2B/H3"/>
</dbReference>
<evidence type="ECO:0000256" key="1">
    <source>
        <dbReference type="ARBA" id="ARBA00010343"/>
    </source>
</evidence>
<evidence type="ECO:0000313" key="6">
    <source>
        <dbReference type="Proteomes" id="UP001374535"/>
    </source>
</evidence>